<proteinExistence type="predicted"/>
<comment type="caution">
    <text evidence="2">The sequence shown here is derived from an EMBL/GenBank/DDBJ whole genome shotgun (WGS) entry which is preliminary data.</text>
</comment>
<feature type="non-terminal residue" evidence="2">
    <location>
        <position position="125"/>
    </location>
</feature>
<keyword evidence="1" id="KW-0732">Signal</keyword>
<sequence>MNLGLAALRFFFLFLFSSSKSSAPAWLSAKATILVSPTVGSGEYSSVSVSETWSSMTGSLQRGKNISDKKKEKYQSSLPIAKAIISDQYGFKLDRRVFKLIQYNINQIGDENKEKYQFGNKLIKY</sequence>
<keyword evidence="3" id="KW-1185">Reference proteome</keyword>
<organism evidence="2 3">
    <name type="scientific">Pocillopora damicornis</name>
    <name type="common">Cauliflower coral</name>
    <name type="synonym">Millepora damicornis</name>
    <dbReference type="NCBI Taxonomy" id="46731"/>
    <lineage>
        <taxon>Eukaryota</taxon>
        <taxon>Metazoa</taxon>
        <taxon>Cnidaria</taxon>
        <taxon>Anthozoa</taxon>
        <taxon>Hexacorallia</taxon>
        <taxon>Scleractinia</taxon>
        <taxon>Astrocoeniina</taxon>
        <taxon>Pocilloporidae</taxon>
        <taxon>Pocillopora</taxon>
    </lineage>
</organism>
<evidence type="ECO:0000313" key="3">
    <source>
        <dbReference type="Proteomes" id="UP000275408"/>
    </source>
</evidence>
<dbReference type="AlphaFoldDB" id="A0A3M6TZ72"/>
<name>A0A3M6TZ72_POCDA</name>
<feature type="chain" id="PRO_5018283724" evidence="1">
    <location>
        <begin position="22"/>
        <end position="125"/>
    </location>
</feature>
<evidence type="ECO:0000313" key="2">
    <source>
        <dbReference type="EMBL" id="RMX46745.1"/>
    </source>
</evidence>
<gene>
    <name evidence="2" type="ORF">pdam_00007678</name>
</gene>
<feature type="signal peptide" evidence="1">
    <location>
        <begin position="1"/>
        <end position="21"/>
    </location>
</feature>
<dbReference type="EMBL" id="RCHS01002585">
    <property type="protein sequence ID" value="RMX46745.1"/>
    <property type="molecule type" value="Genomic_DNA"/>
</dbReference>
<protein>
    <submittedName>
        <fullName evidence="2">Uncharacterized protein</fullName>
    </submittedName>
</protein>
<accession>A0A3M6TZ72</accession>
<dbReference type="Proteomes" id="UP000275408">
    <property type="component" value="Unassembled WGS sequence"/>
</dbReference>
<reference evidence="2 3" key="1">
    <citation type="journal article" date="2018" name="Sci. Rep.">
        <title>Comparative analysis of the Pocillopora damicornis genome highlights role of immune system in coral evolution.</title>
        <authorList>
            <person name="Cunning R."/>
            <person name="Bay R.A."/>
            <person name="Gillette P."/>
            <person name="Baker A.C."/>
            <person name="Traylor-Knowles N."/>
        </authorList>
    </citation>
    <scope>NUCLEOTIDE SEQUENCE [LARGE SCALE GENOMIC DNA]</scope>
    <source>
        <strain evidence="2">RSMAS</strain>
        <tissue evidence="2">Whole animal</tissue>
    </source>
</reference>
<evidence type="ECO:0000256" key="1">
    <source>
        <dbReference type="SAM" id="SignalP"/>
    </source>
</evidence>